<keyword evidence="3" id="KW-1185">Reference proteome</keyword>
<evidence type="ECO:0000313" key="2">
    <source>
        <dbReference type="EMBL" id="AQZ51604.1"/>
    </source>
</evidence>
<name>A0A1U9Z1P9_9HYPH</name>
<keyword evidence="1" id="KW-0472">Membrane</keyword>
<reference evidence="2 3" key="1">
    <citation type="submission" date="2017-03" db="EMBL/GenBank/DDBJ databases">
        <title>Foreign affairs: Plasmid Transfer between Roseobacters and Rhizobia.</title>
        <authorList>
            <person name="Bartling P."/>
            <person name="Bunk B."/>
            <person name="Overmann J."/>
            <person name="Brinkmann H."/>
            <person name="Petersen J."/>
        </authorList>
    </citation>
    <scope>NUCLEOTIDE SEQUENCE [LARGE SCALE GENOMIC DNA]</scope>
    <source>
        <strain evidence="2 3">MACL11</strain>
    </source>
</reference>
<dbReference type="RefSeq" id="WP_257789090.1">
    <property type="nucleotide sequence ID" value="NZ_AQWH01000004.1"/>
</dbReference>
<feature type="transmembrane region" description="Helical" evidence="1">
    <location>
        <begin position="12"/>
        <end position="39"/>
    </location>
</feature>
<dbReference type="Proteomes" id="UP000191135">
    <property type="component" value="Chromosome"/>
</dbReference>
<proteinExistence type="predicted"/>
<protein>
    <submittedName>
        <fullName evidence="2">Uncharacterized protein</fullName>
    </submittedName>
</protein>
<accession>A0A1U9Z1P9</accession>
<dbReference type="KEGG" id="mmed:Mame_02269"/>
<keyword evidence="1" id="KW-1133">Transmembrane helix</keyword>
<keyword evidence="1" id="KW-0812">Transmembrane</keyword>
<dbReference type="AlphaFoldDB" id="A0A1U9Z1P9"/>
<evidence type="ECO:0000256" key="1">
    <source>
        <dbReference type="SAM" id="Phobius"/>
    </source>
</evidence>
<gene>
    <name evidence="2" type="ORF">Mame_02269</name>
</gene>
<sequence>MTRKTIFRLLGILLSSAFLLAALLGGLSFTMVLIASWFAT</sequence>
<evidence type="ECO:0000313" key="3">
    <source>
        <dbReference type="Proteomes" id="UP000191135"/>
    </source>
</evidence>
<organism evidence="2 3">
    <name type="scientific">Martelella mediterranea DSM 17316</name>
    <dbReference type="NCBI Taxonomy" id="1122214"/>
    <lineage>
        <taxon>Bacteria</taxon>
        <taxon>Pseudomonadati</taxon>
        <taxon>Pseudomonadota</taxon>
        <taxon>Alphaproteobacteria</taxon>
        <taxon>Hyphomicrobiales</taxon>
        <taxon>Aurantimonadaceae</taxon>
        <taxon>Martelella</taxon>
    </lineage>
</organism>
<dbReference type="EMBL" id="CP020330">
    <property type="protein sequence ID" value="AQZ51604.1"/>
    <property type="molecule type" value="Genomic_DNA"/>
</dbReference>